<evidence type="ECO:0000256" key="2">
    <source>
        <dbReference type="ARBA" id="ARBA00022777"/>
    </source>
</evidence>
<name>A0A4R7FKE7_9MICO</name>
<comment type="caution">
    <text evidence="4">The sequence shown here is derived from an EMBL/GenBank/DDBJ whole genome shotgun (WGS) entry which is preliminary data.</text>
</comment>
<keyword evidence="2 4" id="KW-0418">Kinase</keyword>
<organism evidence="4 5">
    <name type="scientific">Amnibacterium kyonggiense</name>
    <dbReference type="NCBI Taxonomy" id="595671"/>
    <lineage>
        <taxon>Bacteria</taxon>
        <taxon>Bacillati</taxon>
        <taxon>Actinomycetota</taxon>
        <taxon>Actinomycetes</taxon>
        <taxon>Micrococcales</taxon>
        <taxon>Microbacteriaceae</taxon>
        <taxon>Amnibacterium</taxon>
    </lineage>
</organism>
<evidence type="ECO:0000313" key="4">
    <source>
        <dbReference type="EMBL" id="TDS76818.1"/>
    </source>
</evidence>
<dbReference type="Gene3D" id="3.40.1190.20">
    <property type="match status" value="1"/>
</dbReference>
<dbReference type="PANTHER" id="PTHR10584:SF166">
    <property type="entry name" value="RIBOKINASE"/>
    <property type="match status" value="1"/>
</dbReference>
<evidence type="ECO:0000259" key="3">
    <source>
        <dbReference type="Pfam" id="PF00294"/>
    </source>
</evidence>
<feature type="domain" description="Carbohydrate kinase PfkB" evidence="3">
    <location>
        <begin position="70"/>
        <end position="312"/>
    </location>
</feature>
<dbReference type="EMBL" id="SOAM01000002">
    <property type="protein sequence ID" value="TDS76818.1"/>
    <property type="molecule type" value="Genomic_DNA"/>
</dbReference>
<evidence type="ECO:0000313" key="5">
    <source>
        <dbReference type="Proteomes" id="UP000295344"/>
    </source>
</evidence>
<keyword evidence="1" id="KW-0808">Transferase</keyword>
<sequence length="344" mass="35683">MTLHSAGADLVVGVGGVGTGVLYELVGDHTLGREESRAVRPVDQQDRCKLQIIAHYVRRFTPRDVAVIPVCRVGDDADGRLVQAELAAEGMDLRAVRVDRDRRTLTSVCFIYPDGDGGNLTVADSASDAVTEADLDPVLPLLTRHGARGIVLAAPEVPLPARAALLAAGTAAGSIRFASFLSGEMPEVVRLGLLDQVDVLSINIDEAAALLGGPPVAAASIVQDAAALLRARHPRLRFCITAGRRGSWTWDGSSLQHVPVRAVTAVNTAGAGDAHIAGLIVGAVHGLDLHAAARLAAAISAHSVTSVDTIDSGLDAAALARFVEEDDPDLARWLTAADLVSSAG</sequence>
<dbReference type="Proteomes" id="UP000295344">
    <property type="component" value="Unassembled WGS sequence"/>
</dbReference>
<dbReference type="InterPro" id="IPR002173">
    <property type="entry name" value="Carboh/pur_kinase_PfkB_CS"/>
</dbReference>
<gene>
    <name evidence="4" type="ORF">CLV52_1756</name>
</gene>
<dbReference type="AlphaFoldDB" id="A0A4R7FKE7"/>
<dbReference type="GO" id="GO:0016301">
    <property type="term" value="F:kinase activity"/>
    <property type="evidence" value="ECO:0007669"/>
    <property type="project" value="UniProtKB-KW"/>
</dbReference>
<dbReference type="PROSITE" id="PS00584">
    <property type="entry name" value="PFKB_KINASES_2"/>
    <property type="match status" value="1"/>
</dbReference>
<dbReference type="SUPFAM" id="SSF53613">
    <property type="entry name" value="Ribokinase-like"/>
    <property type="match status" value="1"/>
</dbReference>
<proteinExistence type="predicted"/>
<dbReference type="Pfam" id="PF00294">
    <property type="entry name" value="PfkB"/>
    <property type="match status" value="1"/>
</dbReference>
<dbReference type="InterPro" id="IPR011611">
    <property type="entry name" value="PfkB_dom"/>
</dbReference>
<dbReference type="InterPro" id="IPR029056">
    <property type="entry name" value="Ribokinase-like"/>
</dbReference>
<evidence type="ECO:0000256" key="1">
    <source>
        <dbReference type="ARBA" id="ARBA00022679"/>
    </source>
</evidence>
<protein>
    <submittedName>
        <fullName evidence="4">Sugar/nucleoside kinase (Ribokinase family)</fullName>
    </submittedName>
</protein>
<dbReference type="PANTHER" id="PTHR10584">
    <property type="entry name" value="SUGAR KINASE"/>
    <property type="match status" value="1"/>
</dbReference>
<accession>A0A4R7FKE7</accession>
<dbReference type="RefSeq" id="WP_162850770.1">
    <property type="nucleotide sequence ID" value="NZ_BAAARP010000002.1"/>
</dbReference>
<keyword evidence="5" id="KW-1185">Reference proteome</keyword>
<reference evidence="4 5" key="1">
    <citation type="submission" date="2019-03" db="EMBL/GenBank/DDBJ databases">
        <title>Genomic Encyclopedia of Archaeal and Bacterial Type Strains, Phase II (KMG-II): from individual species to whole genera.</title>
        <authorList>
            <person name="Goeker M."/>
        </authorList>
    </citation>
    <scope>NUCLEOTIDE SEQUENCE [LARGE SCALE GENOMIC DNA]</scope>
    <source>
        <strain evidence="4 5">DSM 24782</strain>
    </source>
</reference>